<dbReference type="AlphaFoldDB" id="A0A6J4HDM5"/>
<evidence type="ECO:0000313" key="2">
    <source>
        <dbReference type="EMBL" id="CAA9220621.1"/>
    </source>
</evidence>
<evidence type="ECO:0000259" key="1">
    <source>
        <dbReference type="Pfam" id="PF20680"/>
    </source>
</evidence>
<reference evidence="2" key="1">
    <citation type="submission" date="2020-02" db="EMBL/GenBank/DDBJ databases">
        <authorList>
            <person name="Meier V. D."/>
        </authorList>
    </citation>
    <scope>NUCLEOTIDE SEQUENCE</scope>
    <source>
        <strain evidence="2">AVDCRST_MAG57</strain>
    </source>
</reference>
<protein>
    <recommendedName>
        <fullName evidence="1">DUF6817 domain-containing protein</fullName>
    </recommendedName>
</protein>
<sequence>MTADDDLAALLRDRGAEGIEHPGGTLAAHLERVQRRLAALGLDEHVQLAARAHAVYGTAGFDVRLLAPDERPTLAGIIGARAELLVHRYGACDRGRTWPELPTTHQLHDRHTGTAELLPGGDLRDLADLSLVNELDVAEHVPGFLAEHGAYFRRLTELWAPVLSPAVLAEARRVLAT</sequence>
<proteinExistence type="predicted"/>
<gene>
    <name evidence="2" type="ORF">AVDCRST_MAG57-559</name>
</gene>
<accession>A0A6J4HDM5</accession>
<name>A0A6J4HDM5_9ACTN</name>
<dbReference type="Pfam" id="PF20680">
    <property type="entry name" value="DUF6817"/>
    <property type="match status" value="1"/>
</dbReference>
<feature type="domain" description="DUF6817" evidence="1">
    <location>
        <begin position="10"/>
        <end position="94"/>
    </location>
</feature>
<dbReference type="InterPro" id="IPR049202">
    <property type="entry name" value="DUF6817"/>
</dbReference>
<organism evidence="2">
    <name type="scientific">uncultured Blastococcus sp</name>
    <dbReference type="NCBI Taxonomy" id="217144"/>
    <lineage>
        <taxon>Bacteria</taxon>
        <taxon>Bacillati</taxon>
        <taxon>Actinomycetota</taxon>
        <taxon>Actinomycetes</taxon>
        <taxon>Geodermatophilales</taxon>
        <taxon>Geodermatophilaceae</taxon>
        <taxon>Blastococcus</taxon>
        <taxon>environmental samples</taxon>
    </lineage>
</organism>
<dbReference type="EMBL" id="CADCTI010000052">
    <property type="protein sequence ID" value="CAA9220621.1"/>
    <property type="molecule type" value="Genomic_DNA"/>
</dbReference>